<gene>
    <name evidence="3" type="ORF">ENV79_02950</name>
</gene>
<evidence type="ECO:0000256" key="1">
    <source>
        <dbReference type="ARBA" id="ARBA00023002"/>
    </source>
</evidence>
<feature type="binding site" evidence="2">
    <location>
        <position position="42"/>
    </location>
    <ligand>
        <name>Mg(2+)</name>
        <dbReference type="ChEBI" id="CHEBI:18420"/>
    </ligand>
</feature>
<dbReference type="InterPro" id="IPR001501">
    <property type="entry name" value="Ni-dep_hyd_lsu"/>
</dbReference>
<feature type="binding site" evidence="2">
    <location>
        <position position="372"/>
    </location>
    <ligand>
        <name>Mg(2+)</name>
        <dbReference type="ChEBI" id="CHEBI:18420"/>
    </ligand>
</feature>
<keyword evidence="2" id="KW-0479">Metal-binding</keyword>
<feature type="binding site" evidence="2">
    <location>
        <position position="422"/>
    </location>
    <ligand>
        <name>Fe cation</name>
        <dbReference type="ChEBI" id="CHEBI:24875"/>
    </ligand>
</feature>
<dbReference type="GO" id="GO:0016151">
    <property type="term" value="F:nickel cation binding"/>
    <property type="evidence" value="ECO:0007669"/>
    <property type="project" value="InterPro"/>
</dbReference>
<proteinExistence type="predicted"/>
<keyword evidence="2" id="KW-0408">Iron</keyword>
<dbReference type="PROSITE" id="PS00508">
    <property type="entry name" value="NI_HGENASE_L_2"/>
    <property type="match status" value="1"/>
</dbReference>
<evidence type="ECO:0000256" key="2">
    <source>
        <dbReference type="PIRSR" id="PIRSR601501-1"/>
    </source>
</evidence>
<comment type="cofactor">
    <cofactor evidence="2">
        <name>Fe cation</name>
        <dbReference type="ChEBI" id="CHEBI:24875"/>
    </cofactor>
</comment>
<dbReference type="GO" id="GO:0008901">
    <property type="term" value="F:ferredoxin hydrogenase activity"/>
    <property type="evidence" value="ECO:0007669"/>
    <property type="project" value="InterPro"/>
</dbReference>
<dbReference type="EMBL" id="DTHS01000019">
    <property type="protein sequence ID" value="HHR48587.1"/>
    <property type="molecule type" value="Genomic_DNA"/>
</dbReference>
<evidence type="ECO:0000313" key="3">
    <source>
        <dbReference type="EMBL" id="HHR48587.1"/>
    </source>
</evidence>
<dbReference type="InterPro" id="IPR029014">
    <property type="entry name" value="NiFe-Hase_large"/>
</dbReference>
<dbReference type="AlphaFoldDB" id="A0A7V5XZR6"/>
<feature type="binding site" evidence="2">
    <location>
        <position position="419"/>
    </location>
    <ligand>
        <name>Ni(2+)</name>
        <dbReference type="ChEBI" id="CHEBI:49786"/>
    </ligand>
</feature>
<accession>A0A7V5XZR6</accession>
<keyword evidence="2" id="KW-0460">Magnesium</keyword>
<reference evidence="3" key="1">
    <citation type="journal article" date="2020" name="mSystems">
        <title>Genome- and Community-Level Interaction Insights into Carbon Utilization and Element Cycling Functions of Hydrothermarchaeota in Hydrothermal Sediment.</title>
        <authorList>
            <person name="Zhou Z."/>
            <person name="Liu Y."/>
            <person name="Xu W."/>
            <person name="Pan J."/>
            <person name="Luo Z.H."/>
            <person name="Li M."/>
        </authorList>
    </citation>
    <scope>NUCLEOTIDE SEQUENCE [LARGE SCALE GENOMIC DNA]</scope>
    <source>
        <strain evidence="3">SpSt-791</strain>
    </source>
</reference>
<dbReference type="SUPFAM" id="SSF56762">
    <property type="entry name" value="HydB/Nqo4-like"/>
    <property type="match status" value="1"/>
</dbReference>
<protein>
    <submittedName>
        <fullName evidence="3">Ni/Fe hydrogenase subunit alpha</fullName>
    </submittedName>
</protein>
<comment type="cofactor">
    <cofactor evidence="2">
        <name>Ni(2+)</name>
        <dbReference type="ChEBI" id="CHEBI:49786"/>
    </cofactor>
</comment>
<comment type="caution">
    <text evidence="3">The sequence shown here is derived from an EMBL/GenBank/DDBJ whole genome shotgun (WGS) entry which is preliminary data.</text>
</comment>
<sequence>MKHLKLNLVTRVEGHGNIFIEIYKNKLKNIKFEIPEGPRLFETLVLDKEPQEVLNIVPRICAICNVSHRYAALRALEKIGNIKVPQEIILLRDLAHCGEMLESHALHLFLLALPDFLGYPDAISMAEKYPDLVQIGLRIKKFGNFLMEKILGRIIHGENMIIGGFGRYLNEEELSAIKKEAEKLLPEAIKAWEIARELHYATFGEESMLFVCLKPPTDEYGFWGDEVIISNGEEYPVEKFYFLIEEKIVPHSSAKHAFYQNRPYMVGALARISLLGERLHHAAAEAFKKSYNLSWIRNPLYNNLAQAIEIIFSLEEVITITDKFLKEKPIFNFTLPDFKKYNGKGTGAVEAPRGTLFHHYEFKNKKCVKANLIIPTAQNYASIEKHLRAAAVSIIEKFGINEKELLNESEKIIRAYDPCISCSCHIITT</sequence>
<feature type="binding site" evidence="2">
    <location>
        <position position="61"/>
    </location>
    <ligand>
        <name>Ni(2+)</name>
        <dbReference type="ChEBI" id="CHEBI:49786"/>
    </ligand>
</feature>
<name>A0A7V5XZR6_UNCW3</name>
<keyword evidence="1" id="KW-0560">Oxidoreductase</keyword>
<dbReference type="PANTHER" id="PTHR43600">
    <property type="entry name" value="COENZYME F420 HYDROGENASE, SUBUNIT ALPHA"/>
    <property type="match status" value="1"/>
</dbReference>
<keyword evidence="2" id="KW-0533">Nickel</keyword>
<feature type="binding site" evidence="2">
    <location>
        <position position="64"/>
    </location>
    <ligand>
        <name>Ni(2+)</name>
        <dbReference type="ChEBI" id="CHEBI:49786"/>
    </ligand>
</feature>
<dbReference type="InterPro" id="IPR018194">
    <property type="entry name" value="Ni-dep_hyd_lsu_Ni_BS"/>
</dbReference>
<feature type="binding site" evidence="2">
    <location>
        <position position="64"/>
    </location>
    <ligand>
        <name>Fe cation</name>
        <dbReference type="ChEBI" id="CHEBI:24875"/>
    </ligand>
</feature>
<dbReference type="Pfam" id="PF00374">
    <property type="entry name" value="NiFeSe_Hases"/>
    <property type="match status" value="2"/>
</dbReference>
<dbReference type="Gene3D" id="1.10.645.10">
    <property type="entry name" value="Cytochrome-c3 Hydrogenase, chain B"/>
    <property type="match status" value="1"/>
</dbReference>
<feature type="binding site" evidence="2">
    <location>
        <position position="425"/>
    </location>
    <ligand>
        <name>Mg(2+)</name>
        <dbReference type="ChEBI" id="CHEBI:18420"/>
    </ligand>
</feature>
<dbReference type="PANTHER" id="PTHR43600:SF4">
    <property type="entry name" value="CYTOSOLIC NIFE-HYDROGENASE, ALPHA SUBUNIT"/>
    <property type="match status" value="1"/>
</dbReference>
<organism evidence="3">
    <name type="scientific">candidate division WOR-3 bacterium</name>
    <dbReference type="NCBI Taxonomy" id="2052148"/>
    <lineage>
        <taxon>Bacteria</taxon>
        <taxon>Bacteria division WOR-3</taxon>
    </lineage>
</organism>